<dbReference type="EMBL" id="DAAYJT010000037">
    <property type="protein sequence ID" value="HAG4529162.1"/>
    <property type="molecule type" value="Genomic_DNA"/>
</dbReference>
<name>A0A763SV12_SALER</name>
<dbReference type="Pfam" id="PF17547">
    <property type="entry name" value="DUF5462"/>
    <property type="match status" value="2"/>
</dbReference>
<reference evidence="2" key="2">
    <citation type="submission" date="2020-02" db="EMBL/GenBank/DDBJ databases">
        <authorList>
            <consortium name="NCBI Pathogen Detection Project"/>
        </authorList>
    </citation>
    <scope>NUCLEOTIDE SEQUENCE</scope>
    <source>
        <strain evidence="2">MA.AU168</strain>
    </source>
</reference>
<proteinExistence type="predicted"/>
<evidence type="ECO:0008006" key="3">
    <source>
        <dbReference type="Google" id="ProtNLM"/>
    </source>
</evidence>
<gene>
    <name evidence="2" type="ORF">G8404_005016</name>
</gene>
<feature type="chain" id="PRO_5028151524" description="Fimbrial protein" evidence="1">
    <location>
        <begin position="19"/>
        <end position="100"/>
    </location>
</feature>
<keyword evidence="1" id="KW-0732">Signal</keyword>
<evidence type="ECO:0000313" key="2">
    <source>
        <dbReference type="EMBL" id="HAG4529162.1"/>
    </source>
</evidence>
<feature type="signal peptide" evidence="1">
    <location>
        <begin position="1"/>
        <end position="18"/>
    </location>
</feature>
<dbReference type="InterPro" id="IPR035191">
    <property type="entry name" value="FaeF"/>
</dbReference>
<reference evidence="2" key="1">
    <citation type="journal article" date="2018" name="Genome Biol.">
        <title>SKESA: strategic k-mer extension for scrupulous assemblies.</title>
        <authorList>
            <person name="Souvorov A."/>
            <person name="Agarwala R."/>
            <person name="Lipman D.J."/>
        </authorList>
    </citation>
    <scope>NUCLEOTIDE SEQUENCE</scope>
    <source>
        <strain evidence="2">MA.AU168</strain>
    </source>
</reference>
<comment type="caution">
    <text evidence="2">The sequence shown here is derived from an EMBL/GenBank/DDBJ whole genome shotgun (WGS) entry which is preliminary data.</text>
</comment>
<accession>A0A763SV12</accession>
<dbReference type="RefSeq" id="WP_262955288.1">
    <property type="nucleotide sequence ID" value="NZ_JAFNLH010000076.1"/>
</dbReference>
<sequence length="100" mass="10535">MKKALMAVALFSALPVLAADYSEKTQYLGVVNGQVVGNSVVKVTRTPADPVLYRAESNGPLPETLVITVPAATRQVELEVPANYRGNVQVPVEVEGISAG</sequence>
<dbReference type="AlphaFoldDB" id="A0A763SV12"/>
<evidence type="ECO:0000256" key="1">
    <source>
        <dbReference type="SAM" id="SignalP"/>
    </source>
</evidence>
<organism evidence="2">
    <name type="scientific">Salmonella enterica</name>
    <name type="common">Salmonella choleraesuis</name>
    <dbReference type="NCBI Taxonomy" id="28901"/>
    <lineage>
        <taxon>Bacteria</taxon>
        <taxon>Pseudomonadati</taxon>
        <taxon>Pseudomonadota</taxon>
        <taxon>Gammaproteobacteria</taxon>
        <taxon>Enterobacterales</taxon>
        <taxon>Enterobacteriaceae</taxon>
        <taxon>Salmonella</taxon>
    </lineage>
</organism>
<protein>
    <recommendedName>
        <fullName evidence="3">Fimbrial protein</fullName>
    </recommendedName>
</protein>